<protein>
    <submittedName>
        <fullName evidence="2">TPR repeat-containing protein</fullName>
    </submittedName>
</protein>
<accession>A0A1M6HCX7</accession>
<dbReference type="InterPro" id="IPR011990">
    <property type="entry name" value="TPR-like_helical_dom_sf"/>
</dbReference>
<dbReference type="SUPFAM" id="SSF48452">
    <property type="entry name" value="TPR-like"/>
    <property type="match status" value="1"/>
</dbReference>
<dbReference type="Pfam" id="PF13432">
    <property type="entry name" value="TPR_16"/>
    <property type="match status" value="1"/>
</dbReference>
<dbReference type="AlphaFoldDB" id="A0A1M6HCX7"/>
<proteinExistence type="predicted"/>
<dbReference type="PROSITE" id="PS50005">
    <property type="entry name" value="TPR"/>
    <property type="match status" value="1"/>
</dbReference>
<dbReference type="InterPro" id="IPR019734">
    <property type="entry name" value="TPR_rpt"/>
</dbReference>
<dbReference type="OrthoDB" id="9784036at2"/>
<evidence type="ECO:0000313" key="2">
    <source>
        <dbReference type="EMBL" id="SHJ20128.1"/>
    </source>
</evidence>
<evidence type="ECO:0000313" key="3">
    <source>
        <dbReference type="Proteomes" id="UP000184432"/>
    </source>
</evidence>
<feature type="repeat" description="TPR" evidence="1">
    <location>
        <begin position="60"/>
        <end position="93"/>
    </location>
</feature>
<dbReference type="Proteomes" id="UP000184432">
    <property type="component" value="Unassembled WGS sequence"/>
</dbReference>
<dbReference type="EMBL" id="FQYP01000006">
    <property type="protein sequence ID" value="SHJ20128.1"/>
    <property type="molecule type" value="Genomic_DNA"/>
</dbReference>
<dbReference type="RefSeq" id="WP_073317090.1">
    <property type="nucleotide sequence ID" value="NZ_FQYP01000006.1"/>
</dbReference>
<gene>
    <name evidence="2" type="ORF">SAMN04488508_106219</name>
</gene>
<evidence type="ECO:0000256" key="1">
    <source>
        <dbReference type="PROSITE-ProRule" id="PRU00339"/>
    </source>
</evidence>
<dbReference type="SMART" id="SM00028">
    <property type="entry name" value="TPR"/>
    <property type="match status" value="2"/>
</dbReference>
<organism evidence="2 3">
    <name type="scientific">Aquimarina spongiae</name>
    <dbReference type="NCBI Taxonomy" id="570521"/>
    <lineage>
        <taxon>Bacteria</taxon>
        <taxon>Pseudomonadati</taxon>
        <taxon>Bacteroidota</taxon>
        <taxon>Flavobacteriia</taxon>
        <taxon>Flavobacteriales</taxon>
        <taxon>Flavobacteriaceae</taxon>
        <taxon>Aquimarina</taxon>
    </lineage>
</organism>
<sequence length="108" mass="12743">MKEDNFERFEMYVNRFKRFLDDPILEIWAIRFGNYFAKNNRGEDALKRYQAGLKKFPESAVIHNALGEFYANKGDKPKAILYYKKAIGYAETNKDSNLEEYKTNLGKL</sequence>
<keyword evidence="3" id="KW-1185">Reference proteome</keyword>
<dbReference type="Gene3D" id="1.25.40.10">
    <property type="entry name" value="Tetratricopeptide repeat domain"/>
    <property type="match status" value="1"/>
</dbReference>
<reference evidence="3" key="1">
    <citation type="submission" date="2016-11" db="EMBL/GenBank/DDBJ databases">
        <authorList>
            <person name="Varghese N."/>
            <person name="Submissions S."/>
        </authorList>
    </citation>
    <scope>NUCLEOTIDE SEQUENCE [LARGE SCALE GENOMIC DNA]</scope>
    <source>
        <strain evidence="3">DSM 22623</strain>
    </source>
</reference>
<name>A0A1M6HCX7_9FLAO</name>
<keyword evidence="1" id="KW-0802">TPR repeat</keyword>